<reference evidence="2 3" key="1">
    <citation type="journal article" date="2012" name="Science">
        <title>The Paleozoic origin of enzymatic lignin decomposition reconstructed from 31 fungal genomes.</title>
        <authorList>
            <person name="Floudas D."/>
            <person name="Binder M."/>
            <person name="Riley R."/>
            <person name="Barry K."/>
            <person name="Blanchette R.A."/>
            <person name="Henrissat B."/>
            <person name="Martinez A.T."/>
            <person name="Otillar R."/>
            <person name="Spatafora J.W."/>
            <person name="Yadav J.S."/>
            <person name="Aerts A."/>
            <person name="Benoit I."/>
            <person name="Boyd A."/>
            <person name="Carlson A."/>
            <person name="Copeland A."/>
            <person name="Coutinho P.M."/>
            <person name="de Vries R.P."/>
            <person name="Ferreira P."/>
            <person name="Findley K."/>
            <person name="Foster B."/>
            <person name="Gaskell J."/>
            <person name="Glotzer D."/>
            <person name="Gorecki P."/>
            <person name="Heitman J."/>
            <person name="Hesse C."/>
            <person name="Hori C."/>
            <person name="Igarashi K."/>
            <person name="Jurgens J.A."/>
            <person name="Kallen N."/>
            <person name="Kersten P."/>
            <person name="Kohler A."/>
            <person name="Kuees U."/>
            <person name="Kumar T.K.A."/>
            <person name="Kuo A."/>
            <person name="LaButti K."/>
            <person name="Larrondo L.F."/>
            <person name="Lindquist E."/>
            <person name="Ling A."/>
            <person name="Lombard V."/>
            <person name="Lucas S."/>
            <person name="Lundell T."/>
            <person name="Martin R."/>
            <person name="McLaughlin D.J."/>
            <person name="Morgenstern I."/>
            <person name="Morin E."/>
            <person name="Murat C."/>
            <person name="Nagy L.G."/>
            <person name="Nolan M."/>
            <person name="Ohm R.A."/>
            <person name="Patyshakuliyeva A."/>
            <person name="Rokas A."/>
            <person name="Ruiz-Duenas F.J."/>
            <person name="Sabat G."/>
            <person name="Salamov A."/>
            <person name="Samejima M."/>
            <person name="Schmutz J."/>
            <person name="Slot J.C."/>
            <person name="St John F."/>
            <person name="Stenlid J."/>
            <person name="Sun H."/>
            <person name="Sun S."/>
            <person name="Syed K."/>
            <person name="Tsang A."/>
            <person name="Wiebenga A."/>
            <person name="Young D."/>
            <person name="Pisabarro A."/>
            <person name="Eastwood D.C."/>
            <person name="Martin F."/>
            <person name="Cullen D."/>
            <person name="Grigoriev I.V."/>
            <person name="Hibbett D.S."/>
        </authorList>
    </citation>
    <scope>NUCLEOTIDE SEQUENCE</scope>
    <source>
        <strain evidence="3">FP-58527</strain>
    </source>
</reference>
<accession>S8ETA9</accession>
<dbReference type="OrthoDB" id="3257007at2759"/>
<keyword evidence="3" id="KW-1185">Reference proteome</keyword>
<name>S8ETA9_FOMSC</name>
<evidence type="ECO:0000256" key="1">
    <source>
        <dbReference type="SAM" id="MobiDB-lite"/>
    </source>
</evidence>
<feature type="region of interest" description="Disordered" evidence="1">
    <location>
        <begin position="95"/>
        <end position="137"/>
    </location>
</feature>
<protein>
    <submittedName>
        <fullName evidence="2">Uncharacterized protein</fullName>
    </submittedName>
</protein>
<dbReference type="eggNOG" id="ENOG502SWQP">
    <property type="taxonomic scope" value="Eukaryota"/>
</dbReference>
<feature type="compositionally biased region" description="Basic residues" evidence="1">
    <location>
        <begin position="318"/>
        <end position="328"/>
    </location>
</feature>
<dbReference type="InParanoid" id="S8ETA9"/>
<proteinExistence type="predicted"/>
<dbReference type="Proteomes" id="UP000015241">
    <property type="component" value="Unassembled WGS sequence"/>
</dbReference>
<organism evidence="2 3">
    <name type="scientific">Fomitopsis schrenkii</name>
    <name type="common">Brown rot fungus</name>
    <dbReference type="NCBI Taxonomy" id="2126942"/>
    <lineage>
        <taxon>Eukaryota</taxon>
        <taxon>Fungi</taxon>
        <taxon>Dikarya</taxon>
        <taxon>Basidiomycota</taxon>
        <taxon>Agaricomycotina</taxon>
        <taxon>Agaricomycetes</taxon>
        <taxon>Polyporales</taxon>
        <taxon>Fomitopsis</taxon>
    </lineage>
</organism>
<dbReference type="AlphaFoldDB" id="S8ETA9"/>
<evidence type="ECO:0000313" key="3">
    <source>
        <dbReference type="Proteomes" id="UP000015241"/>
    </source>
</evidence>
<evidence type="ECO:0000313" key="2">
    <source>
        <dbReference type="EMBL" id="EPS92960.1"/>
    </source>
</evidence>
<dbReference type="EMBL" id="KE504314">
    <property type="protein sequence ID" value="EPS92960.1"/>
    <property type="molecule type" value="Genomic_DNA"/>
</dbReference>
<dbReference type="HOGENOM" id="CLU_578746_0_0_1"/>
<sequence length="472" mass="53601">MDEEQDSDSEGQVNGKLDVFTATEGAMSFGVSDRGLNMDAGLNIEADGIWAEEIMGRPSDRTGPTHAKRQVGRLPHALVLSTPAVGGPQSMHVDIQSLSPMFSPPSPRFRHTAAAHDDPSGNGPKKNGDSSSESEEVALDTLMEGLSKNNLDSTVTREDCRSLRRLLKQTIDYLQTLVASTNPQAGHTDDITQNERRAEVRNHALELMHRDSNADPIPVVSAERADHYARTKRREDGPTSDVFALDFMDNLGSHWNMRAKAVFAESFIQSGYSCKDKREVQRVFTVHVGTLRRQFKVLMRDPDYEPTPEELEQEKARNRAARRRELRKRRRDGCKRLTNLRHLVGLWESIPYLAMSGDESEEGPHGRRFLITALPWRSKEFEQFLADMDFAQLSTRWTAAGSWSKGNMPHVREGRNRQHMRPDDRCQAVERLPRNFYDEDWLRSMQENDSEEVSRLDIQQPVDLTIPDNVAR</sequence>
<gene>
    <name evidence="2" type="ORF">FOMPIDRAFT_1056403</name>
</gene>
<feature type="region of interest" description="Disordered" evidence="1">
    <location>
        <begin position="304"/>
        <end position="328"/>
    </location>
</feature>